<name>A0A0F9Q6P6_9ZZZZ</name>
<dbReference type="Gene3D" id="3.40.50.12780">
    <property type="entry name" value="N-terminal domain of ligase-like"/>
    <property type="match status" value="1"/>
</dbReference>
<proteinExistence type="predicted"/>
<evidence type="ECO:0000259" key="1">
    <source>
        <dbReference type="Pfam" id="PF04443"/>
    </source>
</evidence>
<sequence length="412" mass="47174">MSESKTKSVIQSILEKDYKDSEFIRLMREIITENIENNEFYSDMVKDAGFNVDDLNGLNDLESIPFISTTFYKQSENMYKKLLKVPEDEIQHWNCSSDTSGDPSLVGVDENDMNFLHEMSKNCYLSFIPIDWGRATLYCFAPNVKLLNRLCMRYTKARPVRAYSGNYYKATEEITKVKYLLGFSIKKALKAIIKTQSLVGGFYIKQSYLIKTINKNIKKPEAERDYIAIGGSNHLINKFMEFMRENDITYNLGNEFDVVVGGGGWDGHKAQLKHDPIDKLEFVSNIAELFGTERKRVVDIYGFTECPIVFGSHWSDKHEDFIFHCPNYSRIIIRDIENLEPLKKEGDRGFLEILTPFGSSASVKHAVIVDDHVELVSKNKCPECGVEGRTFRILGRIKESKGIGCSSLITWV</sequence>
<accession>A0A0F9Q6P6</accession>
<dbReference type="InterPro" id="IPR007534">
    <property type="entry name" value="LuxE"/>
</dbReference>
<dbReference type="Pfam" id="PF04443">
    <property type="entry name" value="LuxE"/>
    <property type="match status" value="1"/>
</dbReference>
<organism evidence="2">
    <name type="scientific">marine sediment metagenome</name>
    <dbReference type="NCBI Taxonomy" id="412755"/>
    <lineage>
        <taxon>unclassified sequences</taxon>
        <taxon>metagenomes</taxon>
        <taxon>ecological metagenomes</taxon>
    </lineage>
</organism>
<feature type="domain" description="Acyl-protein synthetase LuxE" evidence="1">
    <location>
        <begin position="208"/>
        <end position="407"/>
    </location>
</feature>
<dbReference type="AlphaFoldDB" id="A0A0F9Q6P6"/>
<dbReference type="GO" id="GO:0008218">
    <property type="term" value="P:bioluminescence"/>
    <property type="evidence" value="ECO:0007669"/>
    <property type="project" value="InterPro"/>
</dbReference>
<reference evidence="2" key="1">
    <citation type="journal article" date="2015" name="Nature">
        <title>Complex archaea that bridge the gap between prokaryotes and eukaryotes.</title>
        <authorList>
            <person name="Spang A."/>
            <person name="Saw J.H."/>
            <person name="Jorgensen S.L."/>
            <person name="Zaremba-Niedzwiedzka K."/>
            <person name="Martijn J."/>
            <person name="Lind A.E."/>
            <person name="van Eijk R."/>
            <person name="Schleper C."/>
            <person name="Guy L."/>
            <person name="Ettema T.J."/>
        </authorList>
    </citation>
    <scope>NUCLEOTIDE SEQUENCE</scope>
</reference>
<evidence type="ECO:0000313" key="2">
    <source>
        <dbReference type="EMBL" id="KKN32637.1"/>
    </source>
</evidence>
<comment type="caution">
    <text evidence="2">The sequence shown here is derived from an EMBL/GenBank/DDBJ whole genome shotgun (WGS) entry which is preliminary data.</text>
</comment>
<dbReference type="InterPro" id="IPR042099">
    <property type="entry name" value="ANL_N_sf"/>
</dbReference>
<gene>
    <name evidence="2" type="ORF">LCGC14_0811880</name>
</gene>
<dbReference type="EMBL" id="LAZR01002238">
    <property type="protein sequence ID" value="KKN32637.1"/>
    <property type="molecule type" value="Genomic_DNA"/>
</dbReference>
<protein>
    <recommendedName>
        <fullName evidence="1">Acyl-protein synthetase LuxE domain-containing protein</fullName>
    </recommendedName>
</protein>
<dbReference type="GO" id="GO:0047474">
    <property type="term" value="F:long-chain fatty acid--protein ligase activity"/>
    <property type="evidence" value="ECO:0007669"/>
    <property type="project" value="InterPro"/>
</dbReference>